<evidence type="ECO:0000313" key="2">
    <source>
        <dbReference type="Proteomes" id="UP000295110"/>
    </source>
</evidence>
<dbReference type="AlphaFoldDB" id="A0A4R3UKH7"/>
<organism evidence="1 2">
    <name type="scientific">Roseateles saccharophilus</name>
    <name type="common">Pseudomonas saccharophila</name>
    <dbReference type="NCBI Taxonomy" id="304"/>
    <lineage>
        <taxon>Bacteria</taxon>
        <taxon>Pseudomonadati</taxon>
        <taxon>Pseudomonadota</taxon>
        <taxon>Betaproteobacteria</taxon>
        <taxon>Burkholderiales</taxon>
        <taxon>Sphaerotilaceae</taxon>
        <taxon>Roseateles</taxon>
    </lineage>
</organism>
<dbReference type="RefSeq" id="WP_132574469.1">
    <property type="nucleotide sequence ID" value="NZ_CBCSGL010000022.1"/>
</dbReference>
<keyword evidence="2" id="KW-1185">Reference proteome</keyword>
<accession>A0A4R3UKH7</accession>
<name>A0A4R3UKH7_ROSSA</name>
<comment type="caution">
    <text evidence="1">The sequence shown here is derived from an EMBL/GenBank/DDBJ whole genome shotgun (WGS) entry which is preliminary data.</text>
</comment>
<sequence length="73" mass="7797">MPRKTKKSSGETIELSRADLAAIAEARQGIPLPLDLASKLATLVLAALRGQQITINDPGKHLQKVLGEQEPAQ</sequence>
<proteinExistence type="predicted"/>
<dbReference type="Proteomes" id="UP000295110">
    <property type="component" value="Unassembled WGS sequence"/>
</dbReference>
<protein>
    <submittedName>
        <fullName evidence="1">Uncharacterized protein</fullName>
    </submittedName>
</protein>
<gene>
    <name evidence="1" type="ORF">EV671_102617</name>
</gene>
<dbReference type="EMBL" id="SMBU01000026">
    <property type="protein sequence ID" value="TCU91302.1"/>
    <property type="molecule type" value="Genomic_DNA"/>
</dbReference>
<evidence type="ECO:0000313" key="1">
    <source>
        <dbReference type="EMBL" id="TCU91302.1"/>
    </source>
</evidence>
<reference evidence="1 2" key="1">
    <citation type="submission" date="2019-03" db="EMBL/GenBank/DDBJ databases">
        <title>Genomic Encyclopedia of Type Strains, Phase IV (KMG-IV): sequencing the most valuable type-strain genomes for metagenomic binning, comparative biology and taxonomic classification.</title>
        <authorList>
            <person name="Goeker M."/>
        </authorList>
    </citation>
    <scope>NUCLEOTIDE SEQUENCE [LARGE SCALE GENOMIC DNA]</scope>
    <source>
        <strain evidence="1 2">DSM 654</strain>
    </source>
</reference>